<dbReference type="EMBL" id="JAODUO010000581">
    <property type="protein sequence ID" value="KAK2177763.1"/>
    <property type="molecule type" value="Genomic_DNA"/>
</dbReference>
<evidence type="ECO:0000313" key="1">
    <source>
        <dbReference type="EMBL" id="KAK2177763.1"/>
    </source>
</evidence>
<protein>
    <submittedName>
        <fullName evidence="1">Uncharacterized protein</fullName>
    </submittedName>
</protein>
<name>A0AAD9KVY4_RIDPI</name>
<keyword evidence="2" id="KW-1185">Reference proteome</keyword>
<comment type="caution">
    <text evidence="1">The sequence shown here is derived from an EMBL/GenBank/DDBJ whole genome shotgun (WGS) entry which is preliminary data.</text>
</comment>
<accession>A0AAD9KVY4</accession>
<dbReference type="Proteomes" id="UP001209878">
    <property type="component" value="Unassembled WGS sequence"/>
</dbReference>
<organism evidence="1 2">
    <name type="scientific">Ridgeia piscesae</name>
    <name type="common">Tubeworm</name>
    <dbReference type="NCBI Taxonomy" id="27915"/>
    <lineage>
        <taxon>Eukaryota</taxon>
        <taxon>Metazoa</taxon>
        <taxon>Spiralia</taxon>
        <taxon>Lophotrochozoa</taxon>
        <taxon>Annelida</taxon>
        <taxon>Polychaeta</taxon>
        <taxon>Sedentaria</taxon>
        <taxon>Canalipalpata</taxon>
        <taxon>Sabellida</taxon>
        <taxon>Siboglinidae</taxon>
        <taxon>Ridgeia</taxon>
    </lineage>
</organism>
<gene>
    <name evidence="1" type="ORF">NP493_581g01054</name>
</gene>
<reference evidence="1" key="1">
    <citation type="journal article" date="2023" name="Mol. Biol. Evol.">
        <title>Third-Generation Sequencing Reveals the Adaptive Role of the Epigenome in Three Deep-Sea Polychaetes.</title>
        <authorList>
            <person name="Perez M."/>
            <person name="Aroh O."/>
            <person name="Sun Y."/>
            <person name="Lan Y."/>
            <person name="Juniper S.K."/>
            <person name="Young C.R."/>
            <person name="Angers B."/>
            <person name="Qian P.Y."/>
        </authorList>
    </citation>
    <scope>NUCLEOTIDE SEQUENCE</scope>
    <source>
        <strain evidence="1">R07B-5</strain>
    </source>
</reference>
<sequence>MSTSVESIQPYATINAQRLHVHISTTVYSQVLIYTAE</sequence>
<proteinExistence type="predicted"/>
<evidence type="ECO:0000313" key="2">
    <source>
        <dbReference type="Proteomes" id="UP001209878"/>
    </source>
</evidence>
<dbReference type="AlphaFoldDB" id="A0AAD9KVY4"/>